<dbReference type="Proteomes" id="UP000008022">
    <property type="component" value="Unassembled WGS sequence"/>
</dbReference>
<feature type="region of interest" description="Disordered" evidence="1">
    <location>
        <begin position="1"/>
        <end position="22"/>
    </location>
</feature>
<proteinExistence type="predicted"/>
<sequence>MAVAGEGRASSRGSTGRRRPSSAPTARIAAAFVLPLFLLFLVHIAISHALFSHIDSDDSAFDSAAPCTHAQRHLLHRLANDWFALLLFKAANLFAILFKADHATRRRVPSGLHLNRIPFLFWIHNEIGRAGEELARAPLPPPPPMPCSPAPVSSPATGPPLPPRPIGLLPTWWSACPEPKREDISARDLFLRSASEERAESSFLWVKSSFMWVESVFNLPPSSIFPPDSRLQSKRHNSTLFARFSQAFTPNI</sequence>
<accession>A0A0E0PEC8</accession>
<feature type="transmembrane region" description="Helical" evidence="2">
    <location>
        <begin position="28"/>
        <end position="51"/>
    </location>
</feature>
<evidence type="ECO:0000313" key="3">
    <source>
        <dbReference type="EnsemblPlants" id="ORUFI04G27730.1"/>
    </source>
</evidence>
<protein>
    <submittedName>
        <fullName evidence="3">Uncharacterized protein</fullName>
    </submittedName>
</protein>
<dbReference type="Gramene" id="ORUFI04G27730.1">
    <property type="protein sequence ID" value="ORUFI04G27730.1"/>
    <property type="gene ID" value="ORUFI04G27730"/>
</dbReference>
<dbReference type="OMA" id="FWIHNEI"/>
<dbReference type="HOGENOM" id="CLU_1104250_0_0_1"/>
<feature type="region of interest" description="Disordered" evidence="1">
    <location>
        <begin position="138"/>
        <end position="159"/>
    </location>
</feature>
<keyword evidence="4" id="KW-1185">Reference proteome</keyword>
<evidence type="ECO:0000256" key="1">
    <source>
        <dbReference type="SAM" id="MobiDB-lite"/>
    </source>
</evidence>
<feature type="transmembrane region" description="Helical" evidence="2">
    <location>
        <begin position="82"/>
        <end position="100"/>
    </location>
</feature>
<keyword evidence="2" id="KW-1133">Transmembrane helix</keyword>
<organism evidence="3 4">
    <name type="scientific">Oryza rufipogon</name>
    <name type="common">Brownbeard rice</name>
    <name type="synonym">Asian wild rice</name>
    <dbReference type="NCBI Taxonomy" id="4529"/>
    <lineage>
        <taxon>Eukaryota</taxon>
        <taxon>Viridiplantae</taxon>
        <taxon>Streptophyta</taxon>
        <taxon>Embryophyta</taxon>
        <taxon>Tracheophyta</taxon>
        <taxon>Spermatophyta</taxon>
        <taxon>Magnoliopsida</taxon>
        <taxon>Liliopsida</taxon>
        <taxon>Poales</taxon>
        <taxon>Poaceae</taxon>
        <taxon>BOP clade</taxon>
        <taxon>Oryzoideae</taxon>
        <taxon>Oryzeae</taxon>
        <taxon>Oryzinae</taxon>
        <taxon>Oryza</taxon>
    </lineage>
</organism>
<evidence type="ECO:0000256" key="2">
    <source>
        <dbReference type="SAM" id="Phobius"/>
    </source>
</evidence>
<name>A0A0E0PEC8_ORYRU</name>
<feature type="compositionally biased region" description="Pro residues" evidence="1">
    <location>
        <begin position="138"/>
        <end position="149"/>
    </location>
</feature>
<evidence type="ECO:0000313" key="4">
    <source>
        <dbReference type="Proteomes" id="UP000008022"/>
    </source>
</evidence>
<reference evidence="3" key="2">
    <citation type="submission" date="2015-06" db="UniProtKB">
        <authorList>
            <consortium name="EnsemblPlants"/>
        </authorList>
    </citation>
    <scope>IDENTIFICATION</scope>
</reference>
<keyword evidence="2" id="KW-0472">Membrane</keyword>
<dbReference type="EnsemblPlants" id="ORUFI04G27730.1">
    <property type="protein sequence ID" value="ORUFI04G27730.1"/>
    <property type="gene ID" value="ORUFI04G27730"/>
</dbReference>
<reference evidence="4" key="1">
    <citation type="submission" date="2013-06" db="EMBL/GenBank/DDBJ databases">
        <authorList>
            <person name="Zhao Q."/>
        </authorList>
    </citation>
    <scope>NUCLEOTIDE SEQUENCE</scope>
    <source>
        <strain evidence="4">cv. W1943</strain>
    </source>
</reference>
<keyword evidence="2" id="KW-0812">Transmembrane</keyword>
<dbReference type="AlphaFoldDB" id="A0A0E0PEC8"/>